<dbReference type="EMBL" id="JAGFNY010000003">
    <property type="protein sequence ID" value="MBW7569698.1"/>
    <property type="molecule type" value="Genomic_DNA"/>
</dbReference>
<dbReference type="InterPro" id="IPR003660">
    <property type="entry name" value="HAMP_dom"/>
</dbReference>
<comment type="subcellular location">
    <subcellularLocation>
        <location evidence="1">Membrane</location>
    </subcellularLocation>
</comment>
<dbReference type="Proteomes" id="UP000731465">
    <property type="component" value="Unassembled WGS sequence"/>
</dbReference>
<comment type="similarity">
    <text evidence="3">Belongs to the methyl-accepting chemotaxis (MCP) protein family.</text>
</comment>
<evidence type="ECO:0000313" key="8">
    <source>
        <dbReference type="EMBL" id="MBW7569698.1"/>
    </source>
</evidence>
<feature type="domain" description="HAMP" evidence="7">
    <location>
        <begin position="208"/>
        <end position="260"/>
    </location>
</feature>
<dbReference type="Gene3D" id="1.10.287.950">
    <property type="entry name" value="Methyl-accepting chemotaxis protein"/>
    <property type="match status" value="1"/>
</dbReference>
<reference evidence="8 9" key="1">
    <citation type="submission" date="2021-03" db="EMBL/GenBank/DDBJ databases">
        <title>Succinivibrio sp. nov. isolated from feces of cow.</title>
        <authorList>
            <person name="Choi J.-Y."/>
        </authorList>
    </citation>
    <scope>NUCLEOTIDE SEQUENCE [LARGE SCALE GENOMIC DNA]</scope>
    <source>
        <strain evidence="8 9">AGMB01872</strain>
    </source>
</reference>
<evidence type="ECO:0000256" key="5">
    <source>
        <dbReference type="SAM" id="Phobius"/>
    </source>
</evidence>
<dbReference type="RefSeq" id="WP_219936599.1">
    <property type="nucleotide sequence ID" value="NZ_JAGFNY010000003.1"/>
</dbReference>
<dbReference type="Pfam" id="PF00015">
    <property type="entry name" value="MCPsignal"/>
    <property type="match status" value="1"/>
</dbReference>
<gene>
    <name evidence="8" type="ORF">J5V48_02195</name>
</gene>
<dbReference type="InterPro" id="IPR004090">
    <property type="entry name" value="Chemotax_Me-accpt_rcpt"/>
</dbReference>
<comment type="caution">
    <text evidence="8">The sequence shown here is derived from an EMBL/GenBank/DDBJ whole genome shotgun (WGS) entry which is preliminary data.</text>
</comment>
<keyword evidence="5" id="KW-0472">Membrane</keyword>
<name>A0ABS7DEH6_9GAMM</name>
<keyword evidence="9" id="KW-1185">Reference proteome</keyword>
<dbReference type="CDD" id="cd06225">
    <property type="entry name" value="HAMP"/>
    <property type="match status" value="1"/>
</dbReference>
<evidence type="ECO:0000313" key="9">
    <source>
        <dbReference type="Proteomes" id="UP000731465"/>
    </source>
</evidence>
<evidence type="ECO:0000259" key="6">
    <source>
        <dbReference type="PROSITE" id="PS50111"/>
    </source>
</evidence>
<feature type="transmembrane region" description="Helical" evidence="5">
    <location>
        <begin position="12"/>
        <end position="34"/>
    </location>
</feature>
<evidence type="ECO:0000259" key="7">
    <source>
        <dbReference type="PROSITE" id="PS50885"/>
    </source>
</evidence>
<dbReference type="PANTHER" id="PTHR32089">
    <property type="entry name" value="METHYL-ACCEPTING CHEMOTAXIS PROTEIN MCPB"/>
    <property type="match status" value="1"/>
</dbReference>
<protein>
    <submittedName>
        <fullName evidence="8">Methyl-accepting chemotaxis protein</fullName>
    </submittedName>
</protein>
<dbReference type="PROSITE" id="PS50111">
    <property type="entry name" value="CHEMOTAXIS_TRANSDUC_2"/>
    <property type="match status" value="1"/>
</dbReference>
<evidence type="ECO:0000256" key="3">
    <source>
        <dbReference type="ARBA" id="ARBA00029447"/>
    </source>
</evidence>
<organism evidence="8 9">
    <name type="scientific">Succinivibrio faecicola</name>
    <dbReference type="NCBI Taxonomy" id="2820300"/>
    <lineage>
        <taxon>Bacteria</taxon>
        <taxon>Pseudomonadati</taxon>
        <taxon>Pseudomonadota</taxon>
        <taxon>Gammaproteobacteria</taxon>
        <taxon>Aeromonadales</taxon>
        <taxon>Succinivibrionaceae</taxon>
        <taxon>Succinivibrio</taxon>
    </lineage>
</organism>
<dbReference type="PROSITE" id="PS50885">
    <property type="entry name" value="HAMP"/>
    <property type="match status" value="1"/>
</dbReference>
<feature type="domain" description="Methyl-accepting transducer" evidence="6">
    <location>
        <begin position="265"/>
        <end position="501"/>
    </location>
</feature>
<dbReference type="SUPFAM" id="SSF58104">
    <property type="entry name" value="Methyl-accepting chemotaxis protein (MCP) signaling domain"/>
    <property type="match status" value="1"/>
</dbReference>
<sequence>MFGWFNNLAVKAKLLVAFSVVIVLTLVISIVSLVNLSSIKGSIEYADTELSGNYNPNVEISALINEVNDQLFIFVSNIREFTPENQAAVENKLTQISQFADKIDSTNSTEYTKLLKSDIAEVVANYHERLIPVLKRNFQPMARGIYSVEIYPKLVNANKILVKINSSILSSIMANLNELNSNGHIVAVALASLLVVILSVIVSISLATVFTGAIKQALVATSAISKGDLSSEIRTNLNDDFGTLLRALESMRVEWQGIVGAIKGAEAKLNENFTNINNTTSEIAESAKVTESRALTVAAAADEMVSTTSDIAKNCQEAAVNAEDSNRTTQDGVSKVRLTIEAIQEQVVKSKNDAQQVSALVDRAQKIGTIVQTIDEIASQTNLLALNAAIEAARAGEAGKGFAVVADEVRALASRTSKSTQEITSMVSQVQSDANLANESMTKSVESMDALAAETAAIESLLNDIIMKGETVTAQIGQIATAAEQQTTATSEISNNMQSITNAAQGFAVEVDTAQRIVNDATDNVSHLTEMVSKIKV</sequence>
<evidence type="ECO:0000256" key="1">
    <source>
        <dbReference type="ARBA" id="ARBA00004370"/>
    </source>
</evidence>
<proteinExistence type="inferred from homology"/>
<evidence type="ECO:0000256" key="2">
    <source>
        <dbReference type="ARBA" id="ARBA00023224"/>
    </source>
</evidence>
<keyword evidence="5" id="KW-1133">Transmembrane helix</keyword>
<dbReference type="SMART" id="SM00283">
    <property type="entry name" value="MA"/>
    <property type="match status" value="1"/>
</dbReference>
<keyword evidence="5" id="KW-0812">Transmembrane</keyword>
<dbReference type="InterPro" id="IPR004089">
    <property type="entry name" value="MCPsignal_dom"/>
</dbReference>
<dbReference type="PANTHER" id="PTHR32089:SF112">
    <property type="entry name" value="LYSOZYME-LIKE PROTEIN-RELATED"/>
    <property type="match status" value="1"/>
</dbReference>
<feature type="transmembrane region" description="Helical" evidence="5">
    <location>
        <begin position="185"/>
        <end position="210"/>
    </location>
</feature>
<accession>A0ABS7DEH6</accession>
<dbReference type="PRINTS" id="PR00260">
    <property type="entry name" value="CHEMTRNSDUCR"/>
</dbReference>
<keyword evidence="2 4" id="KW-0807">Transducer</keyword>
<evidence type="ECO:0000256" key="4">
    <source>
        <dbReference type="PROSITE-ProRule" id="PRU00284"/>
    </source>
</evidence>